<evidence type="ECO:0000313" key="2">
    <source>
        <dbReference type="Proteomes" id="UP001605036"/>
    </source>
</evidence>
<dbReference type="AlphaFoldDB" id="A0ABD1YPZ4"/>
<comment type="caution">
    <text evidence="1">The sequence shown here is derived from an EMBL/GenBank/DDBJ whole genome shotgun (WGS) entry which is preliminary data.</text>
</comment>
<proteinExistence type="predicted"/>
<keyword evidence="2" id="KW-1185">Reference proteome</keyword>
<dbReference type="Proteomes" id="UP001605036">
    <property type="component" value="Unassembled WGS sequence"/>
</dbReference>
<name>A0ABD1YPZ4_9MARC</name>
<organism evidence="1 2">
    <name type="scientific">Riccia fluitans</name>
    <dbReference type="NCBI Taxonomy" id="41844"/>
    <lineage>
        <taxon>Eukaryota</taxon>
        <taxon>Viridiplantae</taxon>
        <taxon>Streptophyta</taxon>
        <taxon>Embryophyta</taxon>
        <taxon>Marchantiophyta</taxon>
        <taxon>Marchantiopsida</taxon>
        <taxon>Marchantiidae</taxon>
        <taxon>Marchantiales</taxon>
        <taxon>Ricciaceae</taxon>
        <taxon>Riccia</taxon>
    </lineage>
</organism>
<reference evidence="1 2" key="1">
    <citation type="submission" date="2024-09" db="EMBL/GenBank/DDBJ databases">
        <title>Chromosome-scale assembly of Riccia fluitans.</title>
        <authorList>
            <person name="Paukszto L."/>
            <person name="Sawicki J."/>
            <person name="Karawczyk K."/>
            <person name="Piernik-Szablinska J."/>
            <person name="Szczecinska M."/>
            <person name="Mazdziarz M."/>
        </authorList>
    </citation>
    <scope>NUCLEOTIDE SEQUENCE [LARGE SCALE GENOMIC DNA]</scope>
    <source>
        <strain evidence="1">Rf_01</strain>
        <tissue evidence="1">Aerial parts of the thallus</tissue>
    </source>
</reference>
<gene>
    <name evidence="1" type="ORF">R1flu_016435</name>
</gene>
<dbReference type="EMBL" id="JBHFFA010000004">
    <property type="protein sequence ID" value="KAL2631749.1"/>
    <property type="molecule type" value="Genomic_DNA"/>
</dbReference>
<protein>
    <submittedName>
        <fullName evidence="1">Uncharacterized protein</fullName>
    </submittedName>
</protein>
<evidence type="ECO:0000313" key="1">
    <source>
        <dbReference type="EMBL" id="KAL2631749.1"/>
    </source>
</evidence>
<sequence>MHNWMQLMTLMNEMSAKVMERMMGGIERIINAKLVGLGFQLSVSQQSGISHGIPVDLGTPSSHITSDNAASIPEAAKGLQKPRLLLDKQHELEDDGSMNEFNAAICHVYDKHLKP</sequence>
<accession>A0ABD1YPZ4</accession>